<evidence type="ECO:0000256" key="8">
    <source>
        <dbReference type="ARBA" id="ARBA00023136"/>
    </source>
</evidence>
<dbReference type="GO" id="GO:0016887">
    <property type="term" value="F:ATP hydrolysis activity"/>
    <property type="evidence" value="ECO:0007669"/>
    <property type="project" value="InterPro"/>
</dbReference>
<dbReference type="AlphaFoldDB" id="C5NVW4"/>
<dbReference type="PROSITE" id="PS00211">
    <property type="entry name" value="ABC_TRANSPORTER_1"/>
    <property type="match status" value="1"/>
</dbReference>
<keyword evidence="5" id="KW-0547">Nucleotide-binding</keyword>
<reference evidence="12" key="2">
    <citation type="submission" date="2009-06" db="EMBL/GenBank/DDBJ databases">
        <authorList>
            <person name="Sebastian Y."/>
            <person name="Madupu R."/>
            <person name="Durkin A.S."/>
            <person name="Torralba M."/>
            <person name="Methe B."/>
            <person name="Sutton G.G."/>
            <person name="Strausberg R.L."/>
            <person name="Nelson K.E."/>
        </authorList>
    </citation>
    <scope>NUCLEOTIDE SEQUENCE [LARGE SCALE GENOMIC DNA]</scope>
    <source>
        <strain evidence="12">ATCC 10379</strain>
    </source>
</reference>
<dbReference type="SUPFAM" id="SSF90123">
    <property type="entry name" value="ABC transporter transmembrane region"/>
    <property type="match status" value="1"/>
</dbReference>
<dbReference type="SMART" id="SM00382">
    <property type="entry name" value="AAA"/>
    <property type="match status" value="1"/>
</dbReference>
<dbReference type="InterPro" id="IPR036640">
    <property type="entry name" value="ABC1_TM_sf"/>
</dbReference>
<keyword evidence="4 9" id="KW-0812">Transmembrane</keyword>
<name>C5NVW4_9BACL</name>
<sequence length="587" mass="67564">MDKTINNKQIFNKIASLIYRDKKRIIIALIVSIASYYFSLYPTDRLSYIVDGIAGGNIDFDGVVNEILRIVLAGIALYIVYFFKEYYTFIGYDKVIKDMTYDIQYDIYRHTPVFFNKFSIGEVISRSTNDITNYIAPLFGYGILLIFDGIIYNLFISVLIFNKSSLIYLLLIHIPLILQTIYLVRRRKVQEKYYNEMAKTMDEITEETLENVKGIRVIRAYSLLDKVRNSFVGKLRSYARSNEEYMKKTLVYQPLNTVSLAASYIIAVACGFYFINLGMMTLGELISVCVVIGMIQWPYIALSELVIMIIEVRQATKRVLEISDKKADVNNDLAESNFEFNSRIEFKEFNFSYGDNNHVLEDINFTINKGETIGVVGKTGSGKTTFIKQLLRLYPIEENTLLLDGKGMERYYDYSVREKIGYAPQEYQLFSKSIKENVLFYRYDLEDRLDEVLEQADIKKDISRFKDGIDTLVGENGLSLSGGQKQRLGIARALLSNPEILILDDSLSAVDSNTEKAIIENIKKTREGKTNIIVAHRISAVRHADKIVVLDNGKILNFGTHDELLEKCSWYKQLDEYQNKEVEDDEE</sequence>
<dbReference type="GO" id="GO:0005524">
    <property type="term" value="F:ATP binding"/>
    <property type="evidence" value="ECO:0007669"/>
    <property type="project" value="UniProtKB-KW"/>
</dbReference>
<feature type="transmembrane region" description="Helical" evidence="9">
    <location>
        <begin position="166"/>
        <end position="184"/>
    </location>
</feature>
<dbReference type="GO" id="GO:0140359">
    <property type="term" value="F:ABC-type transporter activity"/>
    <property type="evidence" value="ECO:0007669"/>
    <property type="project" value="InterPro"/>
</dbReference>
<evidence type="ECO:0000256" key="2">
    <source>
        <dbReference type="ARBA" id="ARBA00022448"/>
    </source>
</evidence>
<keyword evidence="6 12" id="KW-0067">ATP-binding</keyword>
<evidence type="ECO:0000259" key="10">
    <source>
        <dbReference type="PROSITE" id="PS50893"/>
    </source>
</evidence>
<dbReference type="PANTHER" id="PTHR24221">
    <property type="entry name" value="ATP-BINDING CASSETTE SUB-FAMILY B"/>
    <property type="match status" value="1"/>
</dbReference>
<feature type="transmembrane region" description="Helical" evidence="9">
    <location>
        <begin position="25"/>
        <end position="43"/>
    </location>
</feature>
<dbReference type="PROSITE" id="PS50929">
    <property type="entry name" value="ABC_TM1F"/>
    <property type="match status" value="1"/>
</dbReference>
<evidence type="ECO:0000256" key="7">
    <source>
        <dbReference type="ARBA" id="ARBA00022989"/>
    </source>
</evidence>
<reference evidence="12" key="1">
    <citation type="submission" date="2009-01" db="EMBL/GenBank/DDBJ databases">
        <authorList>
            <person name="Fulton L."/>
            <person name="Clifton S."/>
            <person name="Chinwalla A.T."/>
            <person name="Mitreva M."/>
            <person name="Sodergren E."/>
            <person name="Weinstock G."/>
            <person name="Clifton S."/>
            <person name="Dooling D.J."/>
            <person name="Fulton B."/>
            <person name="Minx P."/>
            <person name="Pepin K.H."/>
            <person name="Johnson M."/>
            <person name="Bhonagiri V."/>
            <person name="Nash W.E."/>
            <person name="Mardis E.R."/>
            <person name="Wilson R.K."/>
        </authorList>
    </citation>
    <scope>NUCLEOTIDE SEQUENCE [LARGE SCALE GENOMIC DNA]</scope>
    <source>
        <strain evidence="12">ATCC 10379</strain>
    </source>
</reference>
<keyword evidence="8 9" id="KW-0472">Membrane</keyword>
<evidence type="ECO:0000313" key="12">
    <source>
        <dbReference type="EMBL" id="EER68591.1"/>
    </source>
</evidence>
<dbReference type="EMBL" id="ACDZ02000008">
    <property type="protein sequence ID" value="EER68591.1"/>
    <property type="molecule type" value="Genomic_DNA"/>
</dbReference>
<evidence type="ECO:0000313" key="13">
    <source>
        <dbReference type="Proteomes" id="UP000006004"/>
    </source>
</evidence>
<evidence type="ECO:0000256" key="6">
    <source>
        <dbReference type="ARBA" id="ARBA00022840"/>
    </source>
</evidence>
<dbReference type="OrthoDB" id="9762778at2"/>
<keyword evidence="7 9" id="KW-1133">Transmembrane helix</keyword>
<dbReference type="GeneID" id="93288985"/>
<dbReference type="Pfam" id="PF00005">
    <property type="entry name" value="ABC_tran"/>
    <property type="match status" value="1"/>
</dbReference>
<dbReference type="InterPro" id="IPR017871">
    <property type="entry name" value="ABC_transporter-like_CS"/>
</dbReference>
<dbReference type="GO" id="GO:0005886">
    <property type="term" value="C:plasma membrane"/>
    <property type="evidence" value="ECO:0007669"/>
    <property type="project" value="UniProtKB-SubCell"/>
</dbReference>
<evidence type="ECO:0000256" key="3">
    <source>
        <dbReference type="ARBA" id="ARBA00022475"/>
    </source>
</evidence>
<dbReference type="eggNOG" id="COG1132">
    <property type="taxonomic scope" value="Bacteria"/>
</dbReference>
<dbReference type="PROSITE" id="PS50893">
    <property type="entry name" value="ABC_TRANSPORTER_2"/>
    <property type="match status" value="1"/>
</dbReference>
<feature type="transmembrane region" description="Helical" evidence="9">
    <location>
        <begin position="255"/>
        <end position="279"/>
    </location>
</feature>
<dbReference type="Gene3D" id="3.40.50.300">
    <property type="entry name" value="P-loop containing nucleotide triphosphate hydrolases"/>
    <property type="match status" value="1"/>
</dbReference>
<evidence type="ECO:0000256" key="4">
    <source>
        <dbReference type="ARBA" id="ARBA00022692"/>
    </source>
</evidence>
<dbReference type="Proteomes" id="UP000006004">
    <property type="component" value="Unassembled WGS sequence"/>
</dbReference>
<keyword evidence="13" id="KW-1185">Reference proteome</keyword>
<dbReference type="InterPro" id="IPR039421">
    <property type="entry name" value="Type_1_exporter"/>
</dbReference>
<keyword evidence="3" id="KW-1003">Cell membrane</keyword>
<evidence type="ECO:0000259" key="11">
    <source>
        <dbReference type="PROSITE" id="PS50929"/>
    </source>
</evidence>
<dbReference type="RefSeq" id="WP_003144137.1">
    <property type="nucleotide sequence ID" value="NZ_ACDZ02000008.1"/>
</dbReference>
<dbReference type="PANTHER" id="PTHR24221:SF578">
    <property type="entry name" value="MULTIDRUG RESISTANCE ABC TRANSPORTER ATP-BINDING_PERMEASE PROTEIN YHEI-RELATED"/>
    <property type="match status" value="1"/>
</dbReference>
<dbReference type="FunFam" id="3.40.50.300:FF:000221">
    <property type="entry name" value="Multidrug ABC transporter ATP-binding protein"/>
    <property type="match status" value="1"/>
</dbReference>
<evidence type="ECO:0000256" key="1">
    <source>
        <dbReference type="ARBA" id="ARBA00004651"/>
    </source>
</evidence>
<dbReference type="InterPro" id="IPR003439">
    <property type="entry name" value="ABC_transporter-like_ATP-bd"/>
</dbReference>
<feature type="domain" description="ABC transporter" evidence="10">
    <location>
        <begin position="344"/>
        <end position="577"/>
    </location>
</feature>
<evidence type="ECO:0000256" key="9">
    <source>
        <dbReference type="SAM" id="Phobius"/>
    </source>
</evidence>
<dbReference type="InterPro" id="IPR027417">
    <property type="entry name" value="P-loop_NTPase"/>
</dbReference>
<dbReference type="InterPro" id="IPR011527">
    <property type="entry name" value="ABC1_TM_dom"/>
</dbReference>
<feature type="domain" description="ABC transmembrane type-1" evidence="11">
    <location>
        <begin position="26"/>
        <end position="311"/>
    </location>
</feature>
<dbReference type="SUPFAM" id="SSF52540">
    <property type="entry name" value="P-loop containing nucleoside triphosphate hydrolases"/>
    <property type="match status" value="1"/>
</dbReference>
<dbReference type="Gene3D" id="1.20.1560.10">
    <property type="entry name" value="ABC transporter type 1, transmembrane domain"/>
    <property type="match status" value="1"/>
</dbReference>
<gene>
    <name evidence="12" type="ORF">GEMHA0001_0775</name>
</gene>
<organism evidence="12 13">
    <name type="scientific">Gemella haemolysans ATCC 10379</name>
    <dbReference type="NCBI Taxonomy" id="546270"/>
    <lineage>
        <taxon>Bacteria</taxon>
        <taxon>Bacillati</taxon>
        <taxon>Bacillota</taxon>
        <taxon>Bacilli</taxon>
        <taxon>Bacillales</taxon>
        <taxon>Gemellaceae</taxon>
        <taxon>Gemella</taxon>
    </lineage>
</organism>
<comment type="subcellular location">
    <subcellularLocation>
        <location evidence="1">Cell membrane</location>
        <topology evidence="1">Multi-pass membrane protein</topology>
    </subcellularLocation>
</comment>
<evidence type="ECO:0000256" key="5">
    <source>
        <dbReference type="ARBA" id="ARBA00022741"/>
    </source>
</evidence>
<keyword evidence="2" id="KW-0813">Transport</keyword>
<proteinExistence type="predicted"/>
<protein>
    <submittedName>
        <fullName evidence="12">ABC transporter, ATP-binding protein</fullName>
    </submittedName>
</protein>
<comment type="caution">
    <text evidence="12">The sequence shown here is derived from an EMBL/GenBank/DDBJ whole genome shotgun (WGS) entry which is preliminary data.</text>
</comment>
<accession>C5NVW4</accession>
<feature type="transmembrane region" description="Helical" evidence="9">
    <location>
        <begin position="134"/>
        <end position="160"/>
    </location>
</feature>
<feature type="transmembrane region" description="Helical" evidence="9">
    <location>
        <begin position="63"/>
        <end position="83"/>
    </location>
</feature>
<dbReference type="Pfam" id="PF00664">
    <property type="entry name" value="ABC_membrane"/>
    <property type="match status" value="1"/>
</dbReference>
<dbReference type="InterPro" id="IPR003593">
    <property type="entry name" value="AAA+_ATPase"/>
</dbReference>